<accession>A0A845SLE9</accession>
<protein>
    <submittedName>
        <fullName evidence="1">Exo-alpha-sialidase</fullName>
    </submittedName>
</protein>
<evidence type="ECO:0000313" key="1">
    <source>
        <dbReference type="EMBL" id="NDL63398.1"/>
    </source>
</evidence>
<name>A0A845SLE9_9GAMM</name>
<gene>
    <name evidence="1" type="ORF">GRH90_11655</name>
</gene>
<proteinExistence type="predicted"/>
<sequence length="420" mass="46646">MANTGNDGHVIYRSGNPTQLWCYTPAILKTSSGRLVVTLDLGGPGLDNQQKSINKRTKRRGVGKIFISDDLGQSWVERGSFPFWHARPFECRGCLYIIGNAGDLYIIRSRDDGMTWTAPAPLTRNELWHGSATNILQENGAIYMCMDLRTDLAITGWNVAGLTPVILRGDDSGNLLERPAWTFSAGFAFKDKFDYRAASFGENFGIPFYPSEHAGPRSLTPTICASPPGWLEGNLVRITDPKHIWHDPNNATLYIILRANTNGSGYASVLKAIEQEDGGITLHDVKAPSGKVLSYIPFPGGSLKFYILYDAITQLYWMASSIIMDSMCKLSETPTGRYNLPSNQRNILGLYYSSNCVDWMQAHIISKGETEYHARNYPAFVFSGQDILLVARSGDGFAKDGQYANLVTFHTIRNFRSLVI</sequence>
<reference evidence="1 2" key="1">
    <citation type="submission" date="2019-12" db="EMBL/GenBank/DDBJ databases">
        <authorList>
            <person name="Lee S.D."/>
        </authorList>
    </citation>
    <scope>NUCLEOTIDE SEQUENCE [LARGE SCALE GENOMIC DNA]</scope>
    <source>
        <strain evidence="1 2">SAP-6</strain>
    </source>
</reference>
<dbReference type="RefSeq" id="WP_162366115.1">
    <property type="nucleotide sequence ID" value="NZ_WUBS01000007.1"/>
</dbReference>
<comment type="caution">
    <text evidence="1">The sequence shown here is derived from an EMBL/GenBank/DDBJ whole genome shotgun (WGS) entry which is preliminary data.</text>
</comment>
<dbReference type="Gene3D" id="2.120.10.10">
    <property type="match status" value="1"/>
</dbReference>
<dbReference type="CDD" id="cd15482">
    <property type="entry name" value="Sialidase_non-viral"/>
    <property type="match status" value="1"/>
</dbReference>
<dbReference type="SUPFAM" id="SSF50939">
    <property type="entry name" value="Sialidases"/>
    <property type="match status" value="1"/>
</dbReference>
<reference evidence="1 2" key="2">
    <citation type="submission" date="2020-02" db="EMBL/GenBank/DDBJ databases">
        <title>The new genus of Enterobacteriales.</title>
        <authorList>
            <person name="Kim I.S."/>
        </authorList>
    </citation>
    <scope>NUCLEOTIDE SEQUENCE [LARGE SCALE GENOMIC DNA]</scope>
    <source>
        <strain evidence="1 2">SAP-6</strain>
    </source>
</reference>
<dbReference type="InterPro" id="IPR036278">
    <property type="entry name" value="Sialidase_sf"/>
</dbReference>
<dbReference type="EMBL" id="WUBS01000007">
    <property type="protein sequence ID" value="NDL63398.1"/>
    <property type="molecule type" value="Genomic_DNA"/>
</dbReference>
<evidence type="ECO:0000313" key="2">
    <source>
        <dbReference type="Proteomes" id="UP000461443"/>
    </source>
</evidence>
<organism evidence="1 2">
    <name type="scientific">Acerihabitans arboris</name>
    <dbReference type="NCBI Taxonomy" id="2691583"/>
    <lineage>
        <taxon>Bacteria</taxon>
        <taxon>Pseudomonadati</taxon>
        <taxon>Pseudomonadota</taxon>
        <taxon>Gammaproteobacteria</taxon>
        <taxon>Enterobacterales</taxon>
        <taxon>Pectobacteriaceae</taxon>
        <taxon>Acerihabitans</taxon>
    </lineage>
</organism>
<dbReference type="Proteomes" id="UP000461443">
    <property type="component" value="Unassembled WGS sequence"/>
</dbReference>
<dbReference type="AlphaFoldDB" id="A0A845SLE9"/>
<keyword evidence="2" id="KW-1185">Reference proteome</keyword>